<dbReference type="AlphaFoldDB" id="A0A6A6H005"/>
<protein>
    <submittedName>
        <fullName evidence="1">Uncharacterized protein</fullName>
    </submittedName>
</protein>
<evidence type="ECO:0000313" key="1">
    <source>
        <dbReference type="EMBL" id="KAF2231404.1"/>
    </source>
</evidence>
<organism evidence="1 2">
    <name type="scientific">Viridothelium virens</name>
    <name type="common">Speckled blister lichen</name>
    <name type="synonym">Trypethelium virens</name>
    <dbReference type="NCBI Taxonomy" id="1048519"/>
    <lineage>
        <taxon>Eukaryota</taxon>
        <taxon>Fungi</taxon>
        <taxon>Dikarya</taxon>
        <taxon>Ascomycota</taxon>
        <taxon>Pezizomycotina</taxon>
        <taxon>Dothideomycetes</taxon>
        <taxon>Dothideomycetes incertae sedis</taxon>
        <taxon>Trypetheliales</taxon>
        <taxon>Trypetheliaceae</taxon>
        <taxon>Viridothelium</taxon>
    </lineage>
</organism>
<name>A0A6A6H005_VIRVR</name>
<dbReference type="EMBL" id="ML991827">
    <property type="protein sequence ID" value="KAF2231404.1"/>
    <property type="molecule type" value="Genomic_DNA"/>
</dbReference>
<evidence type="ECO:0000313" key="2">
    <source>
        <dbReference type="Proteomes" id="UP000800092"/>
    </source>
</evidence>
<proteinExistence type="predicted"/>
<reference evidence="1" key="1">
    <citation type="journal article" date="2020" name="Stud. Mycol.">
        <title>101 Dothideomycetes genomes: a test case for predicting lifestyles and emergence of pathogens.</title>
        <authorList>
            <person name="Haridas S."/>
            <person name="Albert R."/>
            <person name="Binder M."/>
            <person name="Bloem J."/>
            <person name="Labutti K."/>
            <person name="Salamov A."/>
            <person name="Andreopoulos B."/>
            <person name="Baker S."/>
            <person name="Barry K."/>
            <person name="Bills G."/>
            <person name="Bluhm B."/>
            <person name="Cannon C."/>
            <person name="Castanera R."/>
            <person name="Culley D."/>
            <person name="Daum C."/>
            <person name="Ezra D."/>
            <person name="Gonzalez J."/>
            <person name="Henrissat B."/>
            <person name="Kuo A."/>
            <person name="Liang C."/>
            <person name="Lipzen A."/>
            <person name="Lutzoni F."/>
            <person name="Magnuson J."/>
            <person name="Mondo S."/>
            <person name="Nolan M."/>
            <person name="Ohm R."/>
            <person name="Pangilinan J."/>
            <person name="Park H.-J."/>
            <person name="Ramirez L."/>
            <person name="Alfaro M."/>
            <person name="Sun H."/>
            <person name="Tritt A."/>
            <person name="Yoshinaga Y."/>
            <person name="Zwiers L.-H."/>
            <person name="Turgeon B."/>
            <person name="Goodwin S."/>
            <person name="Spatafora J."/>
            <person name="Crous P."/>
            <person name="Grigoriev I."/>
        </authorList>
    </citation>
    <scope>NUCLEOTIDE SEQUENCE</scope>
    <source>
        <strain evidence="1">Tuck. ex Michener</strain>
    </source>
</reference>
<gene>
    <name evidence="1" type="ORF">EV356DRAFT_292897</name>
</gene>
<sequence>MARRNVDHENESQKRGLSILQLRFSSSPTSRGYMSTNSNTCVSYSTALLRLHSIAQINLPCKLFPAPRDALHNLSRLCDVPSKSPDPRPMSAALAFACRSQGSKLIPGVLVGSQLFSENLTMLCAVSTRASRSTSPKRCRIPHPAKTRWKCRALNGFRRKKWSMESRSGRAAARPGALTEYGRSSYPDLEIA</sequence>
<accession>A0A6A6H005</accession>
<dbReference type="Proteomes" id="UP000800092">
    <property type="component" value="Unassembled WGS sequence"/>
</dbReference>
<keyword evidence="2" id="KW-1185">Reference proteome</keyword>